<accession>A0ACC0CKZ7</accession>
<reference evidence="1 2" key="1">
    <citation type="journal article" date="2022" name="New Phytol.">
        <title>Ecological generalism drives hyperdiversity of secondary metabolite gene clusters in xylarialean endophytes.</title>
        <authorList>
            <person name="Franco M.E.E."/>
            <person name="Wisecaver J.H."/>
            <person name="Arnold A.E."/>
            <person name="Ju Y.M."/>
            <person name="Slot J.C."/>
            <person name="Ahrendt S."/>
            <person name="Moore L.P."/>
            <person name="Eastman K.E."/>
            <person name="Scott K."/>
            <person name="Konkel Z."/>
            <person name="Mondo S.J."/>
            <person name="Kuo A."/>
            <person name="Hayes R.D."/>
            <person name="Haridas S."/>
            <person name="Andreopoulos B."/>
            <person name="Riley R."/>
            <person name="LaButti K."/>
            <person name="Pangilinan J."/>
            <person name="Lipzen A."/>
            <person name="Amirebrahimi M."/>
            <person name="Yan J."/>
            <person name="Adam C."/>
            <person name="Keymanesh K."/>
            <person name="Ng V."/>
            <person name="Louie K."/>
            <person name="Northen T."/>
            <person name="Drula E."/>
            <person name="Henrissat B."/>
            <person name="Hsieh H.M."/>
            <person name="Youens-Clark K."/>
            <person name="Lutzoni F."/>
            <person name="Miadlikowska J."/>
            <person name="Eastwood D.C."/>
            <person name="Hamelin R.C."/>
            <person name="Grigoriev I.V."/>
            <person name="U'Ren J.M."/>
        </authorList>
    </citation>
    <scope>NUCLEOTIDE SEQUENCE [LARGE SCALE GENOMIC DNA]</scope>
    <source>
        <strain evidence="1 2">ER1909</strain>
    </source>
</reference>
<evidence type="ECO:0000313" key="2">
    <source>
        <dbReference type="Proteomes" id="UP001497680"/>
    </source>
</evidence>
<proteinExistence type="predicted"/>
<keyword evidence="2" id="KW-1185">Reference proteome</keyword>
<name>A0ACC0CKZ7_9PEZI</name>
<dbReference type="EMBL" id="MU394406">
    <property type="protein sequence ID" value="KAI6081133.1"/>
    <property type="molecule type" value="Genomic_DNA"/>
</dbReference>
<organism evidence="1 2">
    <name type="scientific">Hypoxylon rubiginosum</name>
    <dbReference type="NCBI Taxonomy" id="110542"/>
    <lineage>
        <taxon>Eukaryota</taxon>
        <taxon>Fungi</taxon>
        <taxon>Dikarya</taxon>
        <taxon>Ascomycota</taxon>
        <taxon>Pezizomycotina</taxon>
        <taxon>Sordariomycetes</taxon>
        <taxon>Xylariomycetidae</taxon>
        <taxon>Xylariales</taxon>
        <taxon>Hypoxylaceae</taxon>
        <taxon>Hypoxylon</taxon>
    </lineage>
</organism>
<gene>
    <name evidence="1" type="ORF">F4821DRAFT_273353</name>
</gene>
<sequence length="306" mass="35069">MEDTQSIFPLLCHPRFEVVERETNEYFIANWPFPDVKSRDKFLGAGFTRCTCMYFPNAKNDRIHFACRLLTLLFLIDDVLENMSFEEGTAYNGRLMPIIRGDDVPDCSIPAQKISYDLWQSMRAHDRELADGILEPLFIFMRAQTDKRRAHSMSLGQYLEYRDKDIGQALLCALMRFCLDIKLTQHELDIVRPADVNCGNHIAIMNDIWSFEKEALTARRAHDEGGALCNGVAIFSTEAALSTGSSKRVLYCLCREWETKHRGFVDSLGGGNDTTTLGVYLQNLEYQMSGNEAWSKMTPRYQIQEN</sequence>
<protein>
    <submittedName>
        <fullName evidence="1">Aristolochene synthase in complex with 12,13 Difluorofarnesyl diphosphate</fullName>
    </submittedName>
</protein>
<evidence type="ECO:0000313" key="1">
    <source>
        <dbReference type="EMBL" id="KAI6081133.1"/>
    </source>
</evidence>
<comment type="caution">
    <text evidence="1">The sequence shown here is derived from an EMBL/GenBank/DDBJ whole genome shotgun (WGS) entry which is preliminary data.</text>
</comment>
<dbReference type="Proteomes" id="UP001497680">
    <property type="component" value="Unassembled WGS sequence"/>
</dbReference>